<dbReference type="InterPro" id="IPR039437">
    <property type="entry name" value="FrzH/put_lumazine-bd"/>
</dbReference>
<evidence type="ECO:0000313" key="2">
    <source>
        <dbReference type="EMBL" id="MDT9597438.1"/>
    </source>
</evidence>
<accession>A0ABU3Q1Y8</accession>
<evidence type="ECO:0000256" key="1">
    <source>
        <dbReference type="SAM" id="SignalP"/>
    </source>
</evidence>
<dbReference type="SUPFAM" id="SSF54427">
    <property type="entry name" value="NTF2-like"/>
    <property type="match status" value="1"/>
</dbReference>
<dbReference type="InterPro" id="IPR032710">
    <property type="entry name" value="NTF2-like_dom_sf"/>
</dbReference>
<reference evidence="2 3" key="1">
    <citation type="submission" date="2023-05" db="EMBL/GenBank/DDBJ databases">
        <authorList>
            <person name="Guo Y."/>
        </authorList>
    </citation>
    <scope>NUCLEOTIDE SEQUENCE [LARGE SCALE GENOMIC DNA]</scope>
    <source>
        <strain evidence="2 3">GR2756</strain>
    </source>
</reference>
<protein>
    <submittedName>
        <fullName evidence="2">Nuclear transport factor 2 family protein</fullName>
    </submittedName>
</protein>
<keyword evidence="1" id="KW-0732">Signal</keyword>
<sequence length="142" mass="15488">MMSAFLIAAALQSASISAEEAAPLATVQAMLDALGNRDKEAMAATLLPTATATHVADGKVRQFPMTDFLATIKPSPQKFEEPIYDPLVRVDGDLAFVWAAYDFRIDGKIHHCGTDLIDLVRVEGQWKIASIAWNQRSDCPAR</sequence>
<proteinExistence type="predicted"/>
<comment type="caution">
    <text evidence="2">The sequence shown here is derived from an EMBL/GenBank/DDBJ whole genome shotgun (WGS) entry which is preliminary data.</text>
</comment>
<dbReference type="EMBL" id="JAVUPU010000001">
    <property type="protein sequence ID" value="MDT9597438.1"/>
    <property type="molecule type" value="Genomic_DNA"/>
</dbReference>
<keyword evidence="3" id="KW-1185">Reference proteome</keyword>
<dbReference type="RefSeq" id="WP_315722666.1">
    <property type="nucleotide sequence ID" value="NZ_JAVUPU010000001.1"/>
</dbReference>
<dbReference type="Pfam" id="PF12893">
    <property type="entry name" value="Lumazine_bd_2"/>
    <property type="match status" value="1"/>
</dbReference>
<evidence type="ECO:0000313" key="3">
    <source>
        <dbReference type="Proteomes" id="UP001259572"/>
    </source>
</evidence>
<feature type="chain" id="PRO_5045725310" evidence="1">
    <location>
        <begin position="19"/>
        <end position="142"/>
    </location>
</feature>
<name>A0ABU3Q1Y8_9SPHN</name>
<dbReference type="Gene3D" id="3.10.450.50">
    <property type="match status" value="1"/>
</dbReference>
<feature type="signal peptide" evidence="1">
    <location>
        <begin position="1"/>
        <end position="18"/>
    </location>
</feature>
<organism evidence="2 3">
    <name type="scientific">Sphingosinicella rhizophila</name>
    <dbReference type="NCBI Taxonomy" id="3050082"/>
    <lineage>
        <taxon>Bacteria</taxon>
        <taxon>Pseudomonadati</taxon>
        <taxon>Pseudomonadota</taxon>
        <taxon>Alphaproteobacteria</taxon>
        <taxon>Sphingomonadales</taxon>
        <taxon>Sphingosinicellaceae</taxon>
        <taxon>Sphingosinicella</taxon>
    </lineage>
</organism>
<dbReference type="Proteomes" id="UP001259572">
    <property type="component" value="Unassembled WGS sequence"/>
</dbReference>
<gene>
    <name evidence="2" type="ORF">RQX22_00540</name>
</gene>